<keyword evidence="3" id="KW-1185">Reference proteome</keyword>
<dbReference type="PANTHER" id="PTHR43471">
    <property type="entry name" value="ABC TRANSPORTER PERMEASE"/>
    <property type="match status" value="1"/>
</dbReference>
<proteinExistence type="predicted"/>
<name>A0A512HUF3_9ACTN</name>
<dbReference type="Pfam" id="PF12679">
    <property type="entry name" value="ABC2_membrane_2"/>
    <property type="match status" value="1"/>
</dbReference>
<evidence type="ECO:0000313" key="3">
    <source>
        <dbReference type="Proteomes" id="UP000321769"/>
    </source>
</evidence>
<comment type="caution">
    <text evidence="2">The sequence shown here is derived from an EMBL/GenBank/DDBJ whole genome shotgun (WGS) entry which is preliminary data.</text>
</comment>
<protein>
    <submittedName>
        <fullName evidence="2">ABC transporter permease</fullName>
    </submittedName>
</protein>
<dbReference type="RefSeq" id="WP_186813854.1">
    <property type="nucleotide sequence ID" value="NZ_BAAAYQ010000001.1"/>
</dbReference>
<dbReference type="EMBL" id="BJZQ01000005">
    <property type="protein sequence ID" value="GEO89074.1"/>
    <property type="molecule type" value="Genomic_DNA"/>
</dbReference>
<evidence type="ECO:0000256" key="1">
    <source>
        <dbReference type="SAM" id="Phobius"/>
    </source>
</evidence>
<keyword evidence="1" id="KW-1133">Transmembrane helix</keyword>
<organism evidence="2 3">
    <name type="scientific">Aeromicrobium flavum</name>
    <dbReference type="NCBI Taxonomy" id="416568"/>
    <lineage>
        <taxon>Bacteria</taxon>
        <taxon>Bacillati</taxon>
        <taxon>Actinomycetota</taxon>
        <taxon>Actinomycetes</taxon>
        <taxon>Propionibacteriales</taxon>
        <taxon>Nocardioidaceae</taxon>
        <taxon>Aeromicrobium</taxon>
    </lineage>
</organism>
<accession>A0A512HUF3</accession>
<feature type="transmembrane region" description="Helical" evidence="1">
    <location>
        <begin position="169"/>
        <end position="191"/>
    </location>
</feature>
<feature type="transmembrane region" description="Helical" evidence="1">
    <location>
        <begin position="230"/>
        <end position="250"/>
    </location>
</feature>
<feature type="transmembrane region" description="Helical" evidence="1">
    <location>
        <begin position="24"/>
        <end position="45"/>
    </location>
</feature>
<feature type="transmembrane region" description="Helical" evidence="1">
    <location>
        <begin position="125"/>
        <end position="149"/>
    </location>
</feature>
<keyword evidence="1" id="KW-0812">Transmembrane</keyword>
<gene>
    <name evidence="2" type="ORF">AFL01nite_14010</name>
</gene>
<dbReference type="Proteomes" id="UP000321769">
    <property type="component" value="Unassembled WGS sequence"/>
</dbReference>
<dbReference type="GO" id="GO:0005886">
    <property type="term" value="C:plasma membrane"/>
    <property type="evidence" value="ECO:0007669"/>
    <property type="project" value="UniProtKB-SubCell"/>
</dbReference>
<dbReference type="AlphaFoldDB" id="A0A512HUF3"/>
<dbReference type="PANTHER" id="PTHR43471:SF1">
    <property type="entry name" value="ABC TRANSPORTER PERMEASE PROTEIN NOSY-RELATED"/>
    <property type="match status" value="1"/>
</dbReference>
<reference evidence="2 3" key="1">
    <citation type="submission" date="2019-07" db="EMBL/GenBank/DDBJ databases">
        <title>Whole genome shotgun sequence of Aeromicrobium flavum NBRC 107625.</title>
        <authorList>
            <person name="Hosoyama A."/>
            <person name="Uohara A."/>
            <person name="Ohji S."/>
            <person name="Ichikawa N."/>
        </authorList>
    </citation>
    <scope>NUCLEOTIDE SEQUENCE [LARGE SCALE GENOMIC DNA]</scope>
    <source>
        <strain evidence="2 3">NBRC 107625</strain>
    </source>
</reference>
<dbReference type="GO" id="GO:0140359">
    <property type="term" value="F:ABC-type transporter activity"/>
    <property type="evidence" value="ECO:0007669"/>
    <property type="project" value="InterPro"/>
</dbReference>
<keyword evidence="1" id="KW-0472">Membrane</keyword>
<feature type="transmembrane region" description="Helical" evidence="1">
    <location>
        <begin position="203"/>
        <end position="224"/>
    </location>
</feature>
<evidence type="ECO:0000313" key="2">
    <source>
        <dbReference type="EMBL" id="GEO89074.1"/>
    </source>
</evidence>
<feature type="transmembrane region" description="Helical" evidence="1">
    <location>
        <begin position="81"/>
        <end position="104"/>
    </location>
</feature>
<sequence>MNPTRVRALVAKDWIELRRNRQTLLPVVLLPIVFALLLPTTLISATKRPEALERLGFIDSYLVGLPDAIAADPTRAMVEYFMAPIFLMIPIVVATVLATAAFVGEKERDTLEGLLFTPLTDRELVIGKILVSWIPAVAVTWLSTAIYALVVAALARPWEDGWGFPNGTWLALVAVIAPLVSFFAIGCIVLISHRASTLQGAQAVAGLLVLPVIVLILSQAMGALAFDRRVVVVIGVVAGLGDLVVFHLAVRRFDRDRVVTRL</sequence>